<name>A0A0V0R4D5_PSEPJ</name>
<evidence type="ECO:0000256" key="1">
    <source>
        <dbReference type="SAM" id="SignalP"/>
    </source>
</evidence>
<reference evidence="2 3" key="1">
    <citation type="journal article" date="2015" name="Sci. Rep.">
        <title>Genome of the facultative scuticociliatosis pathogen Pseudocohnilembus persalinus provides insight into its virulence through horizontal gene transfer.</title>
        <authorList>
            <person name="Xiong J."/>
            <person name="Wang G."/>
            <person name="Cheng J."/>
            <person name="Tian M."/>
            <person name="Pan X."/>
            <person name="Warren A."/>
            <person name="Jiang C."/>
            <person name="Yuan D."/>
            <person name="Miao W."/>
        </authorList>
    </citation>
    <scope>NUCLEOTIDE SEQUENCE [LARGE SCALE GENOMIC DNA]</scope>
    <source>
        <strain evidence="2">36N120E</strain>
    </source>
</reference>
<proteinExistence type="predicted"/>
<evidence type="ECO:0000313" key="2">
    <source>
        <dbReference type="EMBL" id="KRX09345.1"/>
    </source>
</evidence>
<gene>
    <name evidence="2" type="ORF">PPERSA_09229</name>
</gene>
<evidence type="ECO:0000313" key="3">
    <source>
        <dbReference type="Proteomes" id="UP000054937"/>
    </source>
</evidence>
<sequence length="129" mass="15331">MFTAQLLLLTYLFSLAFEQLNSSSSKFLNLLVYAIFKEASTWLSGDILLPVSNWPPVKDLEIREKIQFFLEDFWGFEKGMENQEGLNYLEFFVKEKLEAFYEEKKREILVLNQDWRVQGENGRVFLKEN</sequence>
<dbReference type="Proteomes" id="UP000054937">
    <property type="component" value="Unassembled WGS sequence"/>
</dbReference>
<comment type="caution">
    <text evidence="2">The sequence shown here is derived from an EMBL/GenBank/DDBJ whole genome shotgun (WGS) entry which is preliminary data.</text>
</comment>
<organism evidence="2 3">
    <name type="scientific">Pseudocohnilembus persalinus</name>
    <name type="common">Ciliate</name>
    <dbReference type="NCBI Taxonomy" id="266149"/>
    <lineage>
        <taxon>Eukaryota</taxon>
        <taxon>Sar</taxon>
        <taxon>Alveolata</taxon>
        <taxon>Ciliophora</taxon>
        <taxon>Intramacronucleata</taxon>
        <taxon>Oligohymenophorea</taxon>
        <taxon>Scuticociliatia</taxon>
        <taxon>Philasterida</taxon>
        <taxon>Pseudocohnilembidae</taxon>
        <taxon>Pseudocohnilembus</taxon>
    </lineage>
</organism>
<protein>
    <submittedName>
        <fullName evidence="2">Uncharacterized protein</fullName>
    </submittedName>
</protein>
<dbReference type="AlphaFoldDB" id="A0A0V0R4D5"/>
<feature type="chain" id="PRO_5006867694" evidence="1">
    <location>
        <begin position="17"/>
        <end position="129"/>
    </location>
</feature>
<keyword evidence="3" id="KW-1185">Reference proteome</keyword>
<dbReference type="EMBL" id="LDAU01000052">
    <property type="protein sequence ID" value="KRX09345.1"/>
    <property type="molecule type" value="Genomic_DNA"/>
</dbReference>
<feature type="signal peptide" evidence="1">
    <location>
        <begin position="1"/>
        <end position="16"/>
    </location>
</feature>
<keyword evidence="1" id="KW-0732">Signal</keyword>
<dbReference type="InParanoid" id="A0A0V0R4D5"/>
<accession>A0A0V0R4D5</accession>